<keyword evidence="3" id="KW-0472">Membrane</keyword>
<dbReference type="GO" id="GO:0030246">
    <property type="term" value="F:carbohydrate binding"/>
    <property type="evidence" value="ECO:0007669"/>
    <property type="project" value="UniProtKB-UniRule"/>
</dbReference>
<sequence>EIKVNVRNLAFFFCICHIVQTFAWILGWEDGDIAFQFKFHFETCTVVCNSFKKGERGKPEETRNAPLRKGNTFNIFMKTLFTLFGILANFSDILTFPSRLSNSSLFSFSFCWMENPLLRCLKLIHL</sequence>
<evidence type="ECO:0000256" key="2">
    <source>
        <dbReference type="RuleBase" id="RU102079"/>
    </source>
</evidence>
<feature type="domain" description="Galectin" evidence="4">
    <location>
        <begin position="1"/>
        <end position="126"/>
    </location>
</feature>
<organism evidence="5 6">
    <name type="scientific">Astyanax mexicanus</name>
    <name type="common">Blind cave fish</name>
    <name type="synonym">Astyanax fasciatus mexicanus</name>
    <dbReference type="NCBI Taxonomy" id="7994"/>
    <lineage>
        <taxon>Eukaryota</taxon>
        <taxon>Metazoa</taxon>
        <taxon>Chordata</taxon>
        <taxon>Craniata</taxon>
        <taxon>Vertebrata</taxon>
        <taxon>Euteleostomi</taxon>
        <taxon>Actinopterygii</taxon>
        <taxon>Neopterygii</taxon>
        <taxon>Teleostei</taxon>
        <taxon>Ostariophysi</taxon>
        <taxon>Characiformes</taxon>
        <taxon>Characoidei</taxon>
        <taxon>Acestrorhamphidae</taxon>
        <taxon>Acestrorhamphinae</taxon>
        <taxon>Astyanax</taxon>
    </lineage>
</organism>
<evidence type="ECO:0000256" key="3">
    <source>
        <dbReference type="SAM" id="Phobius"/>
    </source>
</evidence>
<evidence type="ECO:0000259" key="4">
    <source>
        <dbReference type="PROSITE" id="PS51304"/>
    </source>
</evidence>
<keyword evidence="3" id="KW-0812">Transmembrane</keyword>
<dbReference type="Pfam" id="PF00337">
    <property type="entry name" value="Gal-bind_lectin"/>
    <property type="match status" value="1"/>
</dbReference>
<evidence type="ECO:0000256" key="1">
    <source>
        <dbReference type="ARBA" id="ARBA00022734"/>
    </source>
</evidence>
<keyword evidence="3" id="KW-1133">Transmembrane helix</keyword>
<dbReference type="Ensembl" id="ENSAMXT00005061627.1">
    <property type="protein sequence ID" value="ENSAMXP00005057041.1"/>
    <property type="gene ID" value="ENSAMXG00005025246.1"/>
</dbReference>
<dbReference type="Proteomes" id="UP000694621">
    <property type="component" value="Unplaced"/>
</dbReference>
<name>A0A8B9LUE1_ASTMX</name>
<dbReference type="PROSITE" id="PS51304">
    <property type="entry name" value="GALECTIN"/>
    <property type="match status" value="1"/>
</dbReference>
<dbReference type="SUPFAM" id="SSF49899">
    <property type="entry name" value="Concanavalin A-like lectins/glucanases"/>
    <property type="match status" value="1"/>
</dbReference>
<feature type="transmembrane region" description="Helical" evidence="3">
    <location>
        <begin position="9"/>
        <end position="28"/>
    </location>
</feature>
<accession>A0A8B9LUE1</accession>
<dbReference type="InterPro" id="IPR001079">
    <property type="entry name" value="Galectin_CRD"/>
</dbReference>
<proteinExistence type="predicted"/>
<dbReference type="Gene3D" id="2.60.120.200">
    <property type="match status" value="1"/>
</dbReference>
<evidence type="ECO:0000313" key="6">
    <source>
        <dbReference type="Proteomes" id="UP000694621"/>
    </source>
</evidence>
<evidence type="ECO:0000313" key="5">
    <source>
        <dbReference type="Ensembl" id="ENSAMXP00005057041.1"/>
    </source>
</evidence>
<dbReference type="AlphaFoldDB" id="A0A8B9LUE1"/>
<protein>
    <recommendedName>
        <fullName evidence="2">Galectin</fullName>
    </recommendedName>
</protein>
<reference evidence="5" key="1">
    <citation type="submission" date="2025-08" db="UniProtKB">
        <authorList>
            <consortium name="Ensembl"/>
        </authorList>
    </citation>
    <scope>IDENTIFICATION</scope>
</reference>
<keyword evidence="1 2" id="KW-0430">Lectin</keyword>
<dbReference type="InterPro" id="IPR013320">
    <property type="entry name" value="ConA-like_dom_sf"/>
</dbReference>